<dbReference type="NCBIfam" id="TIGR02292">
    <property type="entry name" value="ygfB_yecA"/>
    <property type="match status" value="1"/>
</dbReference>
<dbReference type="Pfam" id="PF02810">
    <property type="entry name" value="SEC-C"/>
    <property type="match status" value="1"/>
</dbReference>
<dbReference type="InterPro" id="IPR036255">
    <property type="entry name" value="YgfB-like_sf"/>
</dbReference>
<reference evidence="2 3" key="1">
    <citation type="submission" date="2018-05" db="EMBL/GenBank/DDBJ databases">
        <title>Genomic Encyclopedia of Type Strains, Phase IV (KMG-IV): sequencing the most valuable type-strain genomes for metagenomic binning, comparative biology and taxonomic classification.</title>
        <authorList>
            <person name="Goeker M."/>
        </authorList>
    </citation>
    <scope>NUCLEOTIDE SEQUENCE [LARGE SCALE GENOMIC DNA]</scope>
    <source>
        <strain evidence="2 3">DSM 566</strain>
    </source>
</reference>
<evidence type="ECO:0000313" key="2">
    <source>
        <dbReference type="EMBL" id="PXW94699.1"/>
    </source>
</evidence>
<dbReference type="Pfam" id="PF03695">
    <property type="entry name" value="UPF0149"/>
    <property type="match status" value="1"/>
</dbReference>
<dbReference type="SUPFAM" id="SSF103642">
    <property type="entry name" value="Sec-C motif"/>
    <property type="match status" value="1"/>
</dbReference>
<dbReference type="RefSeq" id="WP_110401312.1">
    <property type="nucleotide sequence ID" value="NZ_QJJS01000012.1"/>
</dbReference>
<protein>
    <recommendedName>
        <fullName evidence="4">YecA family protein</fullName>
    </recommendedName>
</protein>
<dbReference type="PANTHER" id="PTHR33747">
    <property type="entry name" value="UPF0225 PROTEIN SCO1677"/>
    <property type="match status" value="1"/>
</dbReference>
<dbReference type="EMBL" id="QJJS01000012">
    <property type="protein sequence ID" value="PXW94699.1"/>
    <property type="molecule type" value="Genomic_DNA"/>
</dbReference>
<dbReference type="AlphaFoldDB" id="A0A318GXS6"/>
<feature type="compositionally biased region" description="Low complexity" evidence="1">
    <location>
        <begin position="195"/>
        <end position="211"/>
    </location>
</feature>
<gene>
    <name evidence="2" type="ORF">C7444_11214</name>
</gene>
<keyword evidence="3" id="KW-1185">Reference proteome</keyword>
<accession>A0A318GXS6</accession>
<dbReference type="Gene3D" id="3.10.450.50">
    <property type="match status" value="1"/>
</dbReference>
<sequence>MNAPAHEPLDELEFDRLQSFLSGLPTGAMNVEELDGFFCGLQTAPERLTNEVWLPLIWGSDANEQASFDSPAQAQAILQLVMRHWTTVGRGLARMLAEPDQLYLPILLDDGEGGLQGNDWARGYVRAMRLAPEGWEMLLQDPAQAGALEPLLWLAHEHDEDEQKRSPALPAEERQELLMHLVVGLNRAHASLEPQRQQRAQAQRQATTFRRTGVKPGRNDSCPCGSGRKYKHCCALVQRED</sequence>
<dbReference type="SUPFAM" id="SSF101327">
    <property type="entry name" value="YgfB-like"/>
    <property type="match status" value="1"/>
</dbReference>
<feature type="region of interest" description="Disordered" evidence="1">
    <location>
        <begin position="192"/>
        <end position="220"/>
    </location>
</feature>
<evidence type="ECO:0000313" key="3">
    <source>
        <dbReference type="Proteomes" id="UP000247811"/>
    </source>
</evidence>
<comment type="caution">
    <text evidence="2">The sequence shown here is derived from an EMBL/GenBank/DDBJ whole genome shotgun (WGS) entry which is preliminary data.</text>
</comment>
<name>A0A318GXS6_9BURK</name>
<evidence type="ECO:0008006" key="4">
    <source>
        <dbReference type="Google" id="ProtNLM"/>
    </source>
</evidence>
<evidence type="ECO:0000256" key="1">
    <source>
        <dbReference type="SAM" id="MobiDB-lite"/>
    </source>
</evidence>
<dbReference type="OrthoDB" id="570299at2"/>
<dbReference type="InterPro" id="IPR011978">
    <property type="entry name" value="YgfB-like"/>
</dbReference>
<dbReference type="PANTHER" id="PTHR33747:SF1">
    <property type="entry name" value="ADENYLATE CYCLASE-ASSOCIATED CAP C-TERMINAL DOMAIN-CONTAINING PROTEIN"/>
    <property type="match status" value="1"/>
</dbReference>
<proteinExistence type="predicted"/>
<dbReference type="InterPro" id="IPR004027">
    <property type="entry name" value="SEC_C_motif"/>
</dbReference>
<dbReference type="Proteomes" id="UP000247811">
    <property type="component" value="Unassembled WGS sequence"/>
</dbReference>
<organism evidence="2 3">
    <name type="scientific">Sphaerotilus hippei</name>
    <dbReference type="NCBI Taxonomy" id="744406"/>
    <lineage>
        <taxon>Bacteria</taxon>
        <taxon>Pseudomonadati</taxon>
        <taxon>Pseudomonadota</taxon>
        <taxon>Betaproteobacteria</taxon>
        <taxon>Burkholderiales</taxon>
        <taxon>Sphaerotilaceae</taxon>
        <taxon>Sphaerotilus</taxon>
    </lineage>
</organism>